<accession>A0A419IC22</accession>
<dbReference type="EMBL" id="QZFV01000003">
    <property type="protein sequence ID" value="RJQ92765.1"/>
    <property type="molecule type" value="Genomic_DNA"/>
</dbReference>
<dbReference type="RefSeq" id="WP_120021292.1">
    <property type="nucleotide sequence ID" value="NZ_QZFV01000003.1"/>
</dbReference>
<gene>
    <name evidence="2" type="ORF">D5S19_00165</name>
</gene>
<feature type="domain" description="CHAT" evidence="1">
    <location>
        <begin position="38"/>
        <end position="308"/>
    </location>
</feature>
<dbReference type="Proteomes" id="UP000285112">
    <property type="component" value="Unassembled WGS sequence"/>
</dbReference>
<dbReference type="InterPro" id="IPR024983">
    <property type="entry name" value="CHAT_dom"/>
</dbReference>
<evidence type="ECO:0000313" key="3">
    <source>
        <dbReference type="Proteomes" id="UP000285112"/>
    </source>
</evidence>
<proteinExistence type="predicted"/>
<name>A0A419IC22_9PSEU</name>
<dbReference type="OrthoDB" id="3206999at2"/>
<evidence type="ECO:0000313" key="2">
    <source>
        <dbReference type="EMBL" id="RJQ92765.1"/>
    </source>
</evidence>
<evidence type="ECO:0000259" key="1">
    <source>
        <dbReference type="Pfam" id="PF12770"/>
    </source>
</evidence>
<sequence>MVPLPLATLSEVGVQIERFLWSASSRPGEPDADRALTAVLDWLWLAVVEPVLSCLGYVQTQGHPPRVWWVPTGLFGFLPIHAAQRRETGAMDYVVSSYAPTLRALQRTSAKLSTRSRALVVAMSETPGRAPFLYADEEADAVAAHAAEAKILRSAEATRDNVLGHLGDCSWAHFACHGEGNVLDRSSSRLVLHDHQTQPLTAADISTLRLDNAELAFLSACSTAQPGMRIPDEAIHLGSAFQAAGFRHVVATQWPVFDSIAARISRNFYQQVADGSDGPARALHTAVMRLRKDYPESPTRWAAHIHLGG</sequence>
<keyword evidence="3" id="KW-1185">Reference proteome</keyword>
<dbReference type="Pfam" id="PF12770">
    <property type="entry name" value="CHAT"/>
    <property type="match status" value="1"/>
</dbReference>
<comment type="caution">
    <text evidence="2">The sequence shown here is derived from an EMBL/GenBank/DDBJ whole genome shotgun (WGS) entry which is preliminary data.</text>
</comment>
<organism evidence="2 3">
    <name type="scientific">Amycolatopsis panacis</name>
    <dbReference type="NCBI Taxonomy" id="2340917"/>
    <lineage>
        <taxon>Bacteria</taxon>
        <taxon>Bacillati</taxon>
        <taxon>Actinomycetota</taxon>
        <taxon>Actinomycetes</taxon>
        <taxon>Pseudonocardiales</taxon>
        <taxon>Pseudonocardiaceae</taxon>
        <taxon>Amycolatopsis</taxon>
    </lineage>
</organism>
<reference evidence="2 3" key="1">
    <citation type="submission" date="2018-09" db="EMBL/GenBank/DDBJ databases">
        <title>YIM PH 21725 draft genome.</title>
        <authorList>
            <person name="Miao C."/>
        </authorList>
    </citation>
    <scope>NUCLEOTIDE SEQUENCE [LARGE SCALE GENOMIC DNA]</scope>
    <source>
        <strain evidence="3">YIM PH21725</strain>
    </source>
</reference>
<protein>
    <submittedName>
        <fullName evidence="2">CHAT domain-containing protein</fullName>
    </submittedName>
</protein>
<dbReference type="AlphaFoldDB" id="A0A419IC22"/>